<accession>A0A9J6A026</accession>
<dbReference type="Proteomes" id="UP000824120">
    <property type="component" value="Chromosome 3"/>
</dbReference>
<gene>
    <name evidence="1" type="ORF">H5410_017466</name>
</gene>
<name>A0A9J6A026_SOLCO</name>
<sequence>MLISYVFSFQLSLLDGELEESVFSQRIANKNYCEIHVLEQKNKVARIRHVCDIQSEEPMQHSFQQTIILLFSNVNANTKFVLASTVLLGDRHINGLIPTSMGNMTGLTSLNLGGNNLTGSIPSEIGFINRLRLFTYDCCIGSLTLLEEYY</sequence>
<dbReference type="InterPro" id="IPR032675">
    <property type="entry name" value="LRR_dom_sf"/>
</dbReference>
<reference evidence="1 2" key="1">
    <citation type="submission" date="2020-09" db="EMBL/GenBank/DDBJ databases">
        <title>De no assembly of potato wild relative species, Solanum commersonii.</title>
        <authorList>
            <person name="Cho K."/>
        </authorList>
    </citation>
    <scope>NUCLEOTIDE SEQUENCE [LARGE SCALE GENOMIC DNA]</scope>
    <source>
        <strain evidence="1">LZ3.2</strain>
        <tissue evidence="1">Leaf</tissue>
    </source>
</reference>
<dbReference type="Pfam" id="PF00560">
    <property type="entry name" value="LRR_1"/>
    <property type="match status" value="1"/>
</dbReference>
<dbReference type="Gene3D" id="3.80.10.10">
    <property type="entry name" value="Ribonuclease Inhibitor"/>
    <property type="match status" value="1"/>
</dbReference>
<comment type="caution">
    <text evidence="1">The sequence shown here is derived from an EMBL/GenBank/DDBJ whole genome shotgun (WGS) entry which is preliminary data.</text>
</comment>
<dbReference type="InterPro" id="IPR001611">
    <property type="entry name" value="Leu-rich_rpt"/>
</dbReference>
<dbReference type="EMBL" id="JACXVP010000003">
    <property type="protein sequence ID" value="KAG5617642.1"/>
    <property type="molecule type" value="Genomic_DNA"/>
</dbReference>
<protein>
    <submittedName>
        <fullName evidence="1">Uncharacterized protein</fullName>
    </submittedName>
</protein>
<evidence type="ECO:0000313" key="2">
    <source>
        <dbReference type="Proteomes" id="UP000824120"/>
    </source>
</evidence>
<dbReference type="SUPFAM" id="SSF52058">
    <property type="entry name" value="L domain-like"/>
    <property type="match status" value="1"/>
</dbReference>
<organism evidence="1 2">
    <name type="scientific">Solanum commersonii</name>
    <name type="common">Commerson's wild potato</name>
    <name type="synonym">Commerson's nightshade</name>
    <dbReference type="NCBI Taxonomy" id="4109"/>
    <lineage>
        <taxon>Eukaryota</taxon>
        <taxon>Viridiplantae</taxon>
        <taxon>Streptophyta</taxon>
        <taxon>Embryophyta</taxon>
        <taxon>Tracheophyta</taxon>
        <taxon>Spermatophyta</taxon>
        <taxon>Magnoliopsida</taxon>
        <taxon>eudicotyledons</taxon>
        <taxon>Gunneridae</taxon>
        <taxon>Pentapetalae</taxon>
        <taxon>asterids</taxon>
        <taxon>lamiids</taxon>
        <taxon>Solanales</taxon>
        <taxon>Solanaceae</taxon>
        <taxon>Solanoideae</taxon>
        <taxon>Solaneae</taxon>
        <taxon>Solanum</taxon>
    </lineage>
</organism>
<dbReference type="AlphaFoldDB" id="A0A9J6A026"/>
<proteinExistence type="predicted"/>
<evidence type="ECO:0000313" key="1">
    <source>
        <dbReference type="EMBL" id="KAG5617642.1"/>
    </source>
</evidence>
<keyword evidence="2" id="KW-1185">Reference proteome</keyword>